<keyword evidence="2" id="KW-1185">Reference proteome</keyword>
<proteinExistence type="predicted"/>
<accession>A0A151MZ49</accession>
<evidence type="ECO:0000313" key="1">
    <source>
        <dbReference type="EMBL" id="KYO29792.1"/>
    </source>
</evidence>
<protein>
    <submittedName>
        <fullName evidence="1">Uncharacterized protein</fullName>
    </submittedName>
</protein>
<organism evidence="1 2">
    <name type="scientific">Alligator mississippiensis</name>
    <name type="common">American alligator</name>
    <dbReference type="NCBI Taxonomy" id="8496"/>
    <lineage>
        <taxon>Eukaryota</taxon>
        <taxon>Metazoa</taxon>
        <taxon>Chordata</taxon>
        <taxon>Craniata</taxon>
        <taxon>Vertebrata</taxon>
        <taxon>Euteleostomi</taxon>
        <taxon>Archelosauria</taxon>
        <taxon>Archosauria</taxon>
        <taxon>Crocodylia</taxon>
        <taxon>Alligatoridae</taxon>
        <taxon>Alligatorinae</taxon>
        <taxon>Alligator</taxon>
    </lineage>
</organism>
<evidence type="ECO:0000313" key="2">
    <source>
        <dbReference type="Proteomes" id="UP000050525"/>
    </source>
</evidence>
<comment type="caution">
    <text evidence="1">The sequence shown here is derived from an EMBL/GenBank/DDBJ whole genome shotgun (WGS) entry which is preliminary data.</text>
</comment>
<dbReference type="Proteomes" id="UP000050525">
    <property type="component" value="Unassembled WGS sequence"/>
</dbReference>
<name>A0A151MZ49_ALLMI</name>
<reference evidence="1 2" key="1">
    <citation type="journal article" date="2012" name="Genome Biol.">
        <title>Sequencing three crocodilian genomes to illuminate the evolution of archosaurs and amniotes.</title>
        <authorList>
            <person name="St John J.A."/>
            <person name="Braun E.L."/>
            <person name="Isberg S.R."/>
            <person name="Miles L.G."/>
            <person name="Chong A.Y."/>
            <person name="Gongora J."/>
            <person name="Dalzell P."/>
            <person name="Moran C."/>
            <person name="Bed'hom B."/>
            <person name="Abzhanov A."/>
            <person name="Burgess S.C."/>
            <person name="Cooksey A.M."/>
            <person name="Castoe T.A."/>
            <person name="Crawford N.G."/>
            <person name="Densmore L.D."/>
            <person name="Drew J.C."/>
            <person name="Edwards S.V."/>
            <person name="Faircloth B.C."/>
            <person name="Fujita M.K."/>
            <person name="Greenwold M.J."/>
            <person name="Hoffmann F.G."/>
            <person name="Howard J.M."/>
            <person name="Iguchi T."/>
            <person name="Janes D.E."/>
            <person name="Khan S.Y."/>
            <person name="Kohno S."/>
            <person name="de Koning A.J."/>
            <person name="Lance S.L."/>
            <person name="McCarthy F.M."/>
            <person name="McCormack J.E."/>
            <person name="Merchant M.E."/>
            <person name="Peterson D.G."/>
            <person name="Pollock D.D."/>
            <person name="Pourmand N."/>
            <person name="Raney B.J."/>
            <person name="Roessler K.A."/>
            <person name="Sanford J.R."/>
            <person name="Sawyer R.H."/>
            <person name="Schmidt C.J."/>
            <person name="Triplett E.W."/>
            <person name="Tuberville T.D."/>
            <person name="Venegas-Anaya M."/>
            <person name="Howard J.T."/>
            <person name="Jarvis E.D."/>
            <person name="Guillette L.J.Jr."/>
            <person name="Glenn T.C."/>
            <person name="Green R.E."/>
            <person name="Ray D.A."/>
        </authorList>
    </citation>
    <scope>NUCLEOTIDE SEQUENCE [LARGE SCALE GENOMIC DNA]</scope>
    <source>
        <strain evidence="1">KSC_2009_1</strain>
    </source>
</reference>
<gene>
    <name evidence="1" type="ORF">Y1Q_0023155</name>
</gene>
<dbReference type="EMBL" id="AKHW03004488">
    <property type="protein sequence ID" value="KYO29792.1"/>
    <property type="molecule type" value="Genomic_DNA"/>
</dbReference>
<dbReference type="AlphaFoldDB" id="A0A151MZ49"/>
<sequence>MAACLQAKKCFKFDGPFLTRSLACYTEQWLHTVVHGKTLVLKQNLSISFGHTEYILFVFFTKHLFEIHKVSYPGSCKAGCQPGSPCG</sequence>